<comment type="subcellular location">
    <subcellularLocation>
        <location evidence="1 9">Nucleus</location>
        <location evidence="1 9">Nuclear pore complex</location>
    </subcellularLocation>
</comment>
<keyword evidence="6 9" id="KW-0811">Translocation</keyword>
<dbReference type="GO" id="GO:0045893">
    <property type="term" value="P:positive regulation of DNA-templated transcription"/>
    <property type="evidence" value="ECO:0007669"/>
    <property type="project" value="TreeGrafter"/>
</dbReference>
<evidence type="ECO:0000313" key="11">
    <source>
        <dbReference type="EMBL" id="CAE0359467.1"/>
    </source>
</evidence>
<dbReference type="GO" id="GO:0006406">
    <property type="term" value="P:mRNA export from nucleus"/>
    <property type="evidence" value="ECO:0007669"/>
    <property type="project" value="TreeGrafter"/>
</dbReference>
<keyword evidence="3 9" id="KW-0813">Transport</keyword>
<evidence type="ECO:0000256" key="10">
    <source>
        <dbReference type="SAM" id="MobiDB-lite"/>
    </source>
</evidence>
<evidence type="ECO:0000256" key="4">
    <source>
        <dbReference type="ARBA" id="ARBA00022816"/>
    </source>
</evidence>
<feature type="region of interest" description="Disordered" evidence="10">
    <location>
        <begin position="699"/>
        <end position="720"/>
    </location>
</feature>
<evidence type="ECO:0000256" key="2">
    <source>
        <dbReference type="ARBA" id="ARBA00005573"/>
    </source>
</evidence>
<organism evidence="11">
    <name type="scientific">Aureoumbra lagunensis</name>
    <dbReference type="NCBI Taxonomy" id="44058"/>
    <lineage>
        <taxon>Eukaryota</taxon>
        <taxon>Sar</taxon>
        <taxon>Stramenopiles</taxon>
        <taxon>Ochrophyta</taxon>
        <taxon>Pelagophyceae</taxon>
        <taxon>Pelagomonadales</taxon>
        <taxon>Aureoumbra</taxon>
    </lineage>
</organism>
<dbReference type="GO" id="GO:0006606">
    <property type="term" value="P:protein import into nucleus"/>
    <property type="evidence" value="ECO:0007669"/>
    <property type="project" value="TreeGrafter"/>
</dbReference>
<evidence type="ECO:0000256" key="9">
    <source>
        <dbReference type="RuleBase" id="RU365073"/>
    </source>
</evidence>
<comment type="subunit">
    <text evidence="9">Component of the nuclear pore complex (NPC).</text>
</comment>
<dbReference type="EMBL" id="HBIJ01000244">
    <property type="protein sequence ID" value="CAE0359467.1"/>
    <property type="molecule type" value="Transcribed_RNA"/>
</dbReference>
<sequence>MAWRSGTELVQSGCLASRSDAWRVARISCGDACAETVEAVEGIIGIVEGQIHGRSIVWSSAKCRGILRQCLAALEERGDKGETADEVAAIETIWELCESVLLEEVSSRSGWRLITWLRMHGVDWVCEDEDYISTLSFFRRLAAQGGAPEDWQPNDSSNKEEEDVPFWRLVIRLIMRGRTREAWTVLETHSRRANFSDDWDLLAVLFRDMPQPPRVKAQSQQLSTVQDEEEMDALADSWKAYEESRRRWRRRLTRVSSILNRGEASLLAIAPPLRRILTFMESTNQNEAFSKNNTWEESLLAMLLYAPQPQWQHIDLLSWLKRNTQQNNIELASAARRALLQAMLRGQGVTAVKAVYEVGADVTANVSAFALAKLCAAAEQLGDGPPLPRGGTPDANTLVSVLGKELSEKLEAASHCVDSPWRLAARLLAAVDPVALPALLRRLCGYTPTSDANAIHLARACVRAGLDVDARLVLAARGNVYAKDKQFRLAATWYIKAELLPTPARDTTSLEVTLAPDGHAEQLCAILANQLRELLLSNLEQTLYGDEINMRLNTARAAVLGIADGLEGRRLHPATYAAFLVKYIDLLFSLRNTQSATDSIYSQHALLLAELLLESPPPCRTFFPHLIRLVLEVLRRDPIPAFSSDHVLGIMHRLIELCPTEGQTSITVLGEESPGLDTSELFDLRLALAETLTHALIAQNTRENPETDPHSPPRPPRKSFTATADELLVGDAATVPVFF</sequence>
<gene>
    <name evidence="11" type="ORF">ALAG00032_LOCUS195</name>
</gene>
<keyword evidence="9" id="KW-0472">Membrane</keyword>
<dbReference type="InterPro" id="IPR011502">
    <property type="entry name" value="Nucleoporin_Nup85"/>
</dbReference>
<dbReference type="PANTHER" id="PTHR13373:SF21">
    <property type="entry name" value="NUCLEAR PORE COMPLEX PROTEIN NUP85"/>
    <property type="match status" value="1"/>
</dbReference>
<comment type="function">
    <text evidence="9">Functions as a component of the nuclear pore complex (NPC).</text>
</comment>
<keyword evidence="5 9" id="KW-0653">Protein transport</keyword>
<reference evidence="11" key="1">
    <citation type="submission" date="2021-01" db="EMBL/GenBank/DDBJ databases">
        <authorList>
            <person name="Corre E."/>
            <person name="Pelletier E."/>
            <person name="Niang G."/>
            <person name="Scheremetjew M."/>
            <person name="Finn R."/>
            <person name="Kale V."/>
            <person name="Holt S."/>
            <person name="Cochrane G."/>
            <person name="Meng A."/>
            <person name="Brown T."/>
            <person name="Cohen L."/>
        </authorList>
    </citation>
    <scope>NUCLEOTIDE SEQUENCE</scope>
    <source>
        <strain evidence="11">CCMP1510</strain>
    </source>
</reference>
<keyword evidence="4 9" id="KW-0509">mRNA transport</keyword>
<dbReference type="Pfam" id="PF07575">
    <property type="entry name" value="Nucleopor_Nup85"/>
    <property type="match status" value="1"/>
</dbReference>
<dbReference type="AlphaFoldDB" id="A0A7S3NIB4"/>
<accession>A0A7S3NIB4</accession>
<keyword evidence="7 9" id="KW-0906">Nuclear pore complex</keyword>
<protein>
    <recommendedName>
        <fullName evidence="9">Nuclear pore complex protein Nup85</fullName>
    </recommendedName>
</protein>
<evidence type="ECO:0000256" key="6">
    <source>
        <dbReference type="ARBA" id="ARBA00023010"/>
    </source>
</evidence>
<comment type="similarity">
    <text evidence="2 9">Belongs to the nucleoporin Nup85 family.</text>
</comment>
<name>A0A7S3NIB4_9STRA</name>
<dbReference type="GO" id="GO:0031965">
    <property type="term" value="C:nuclear membrane"/>
    <property type="evidence" value="ECO:0007669"/>
    <property type="project" value="UniProtKB-UniRule"/>
</dbReference>
<evidence type="ECO:0000256" key="7">
    <source>
        <dbReference type="ARBA" id="ARBA00023132"/>
    </source>
</evidence>
<proteinExistence type="inferred from homology"/>
<dbReference type="PANTHER" id="PTHR13373">
    <property type="entry name" value="FROUNT PROTEIN-RELATED"/>
    <property type="match status" value="1"/>
</dbReference>
<dbReference type="GO" id="GO:0031080">
    <property type="term" value="C:nuclear pore outer ring"/>
    <property type="evidence" value="ECO:0007669"/>
    <property type="project" value="TreeGrafter"/>
</dbReference>
<dbReference type="GO" id="GO:0017056">
    <property type="term" value="F:structural constituent of nuclear pore"/>
    <property type="evidence" value="ECO:0007669"/>
    <property type="project" value="TreeGrafter"/>
</dbReference>
<evidence type="ECO:0000256" key="1">
    <source>
        <dbReference type="ARBA" id="ARBA00004567"/>
    </source>
</evidence>
<evidence type="ECO:0000256" key="5">
    <source>
        <dbReference type="ARBA" id="ARBA00022927"/>
    </source>
</evidence>
<keyword evidence="8 9" id="KW-0539">Nucleus</keyword>
<evidence type="ECO:0000256" key="3">
    <source>
        <dbReference type="ARBA" id="ARBA00022448"/>
    </source>
</evidence>
<evidence type="ECO:0000256" key="8">
    <source>
        <dbReference type="ARBA" id="ARBA00023242"/>
    </source>
</evidence>